<keyword evidence="5" id="KW-0788">Thiol protease</keyword>
<dbReference type="PIRSF" id="PIRSF015592">
    <property type="entry name" value="Prld-crbxl_pptds"/>
    <property type="match status" value="1"/>
</dbReference>
<accession>A0AAW9RQX3</accession>
<evidence type="ECO:0000256" key="6">
    <source>
        <dbReference type="PROSITE-ProRule" id="PRU10077"/>
    </source>
</evidence>
<dbReference type="PRINTS" id="PR00706">
    <property type="entry name" value="PYROGLUPTASE"/>
</dbReference>
<reference evidence="7 8" key="1">
    <citation type="submission" date="2024-02" db="EMBL/GenBank/DDBJ databases">
        <title>Genome analysis and characterization of Microbaculum marinisediminis sp. nov., isolated from marine sediment.</title>
        <authorList>
            <person name="Du Z.-J."/>
            <person name="Ye Y.-Q."/>
            <person name="Zhang Z.-R."/>
            <person name="Yuan S.-M."/>
            <person name="Zhang X.-Y."/>
        </authorList>
    </citation>
    <scope>NUCLEOTIDE SEQUENCE [LARGE SCALE GENOMIC DNA]</scope>
    <source>
        <strain evidence="7 8">SDUM1044001</strain>
    </source>
</reference>
<sequence length="216" mass="23499">MTRPRILVTGFSAFPGAPRNPTETLVGALDVRRLATRLDIELAATVLPTEYAAVAQMLPRLWAQVRPDAAIHFGLHGRAGQVRVETRGANYMRPFPDAARRHPDRVAIEPDGPLHRRATLPAARLNAALRAEGIPARLSHDAGGYLCNYATYLSLGLAREGTIAGFVHLPWPAEVRARRAPHERPGWSALALAMETAIAVTAVTVRNRRLSGHAPQ</sequence>
<feature type="active site" evidence="6">
    <location>
        <position position="147"/>
    </location>
</feature>
<dbReference type="InterPro" id="IPR033694">
    <property type="entry name" value="PGPEP1_Cys_AS"/>
</dbReference>
<dbReference type="Pfam" id="PF01470">
    <property type="entry name" value="Peptidase_C15"/>
    <property type="match status" value="1"/>
</dbReference>
<dbReference type="RefSeq" id="WP_340329050.1">
    <property type="nucleotide sequence ID" value="NZ_JAZHOF010000003.1"/>
</dbReference>
<evidence type="ECO:0000256" key="4">
    <source>
        <dbReference type="ARBA" id="ARBA00022801"/>
    </source>
</evidence>
<organism evidence="7 8">
    <name type="scientific">Microbaculum marinum</name>
    <dbReference type="NCBI Taxonomy" id="1764581"/>
    <lineage>
        <taxon>Bacteria</taxon>
        <taxon>Pseudomonadati</taxon>
        <taxon>Pseudomonadota</taxon>
        <taxon>Alphaproteobacteria</taxon>
        <taxon>Hyphomicrobiales</taxon>
        <taxon>Tepidamorphaceae</taxon>
        <taxon>Microbaculum</taxon>
    </lineage>
</organism>
<dbReference type="PROSITE" id="PS01334">
    <property type="entry name" value="PYRASE_CYS"/>
    <property type="match status" value="1"/>
</dbReference>
<dbReference type="EMBL" id="JAZHOF010000003">
    <property type="protein sequence ID" value="MEJ8571348.1"/>
    <property type="molecule type" value="Genomic_DNA"/>
</dbReference>
<keyword evidence="8" id="KW-1185">Reference proteome</keyword>
<dbReference type="AlphaFoldDB" id="A0AAW9RQX3"/>
<dbReference type="GO" id="GO:0006508">
    <property type="term" value="P:proteolysis"/>
    <property type="evidence" value="ECO:0007669"/>
    <property type="project" value="UniProtKB-KW"/>
</dbReference>
<gene>
    <name evidence="7" type="ORF">V3328_07690</name>
</gene>
<comment type="similarity">
    <text evidence="1">Belongs to the peptidase C15 family.</text>
</comment>
<keyword evidence="2" id="KW-0963">Cytoplasm</keyword>
<evidence type="ECO:0000256" key="3">
    <source>
        <dbReference type="ARBA" id="ARBA00022670"/>
    </source>
</evidence>
<dbReference type="PANTHER" id="PTHR23402:SF1">
    <property type="entry name" value="PYROGLUTAMYL-PEPTIDASE I"/>
    <property type="match status" value="1"/>
</dbReference>
<evidence type="ECO:0000256" key="2">
    <source>
        <dbReference type="ARBA" id="ARBA00022490"/>
    </source>
</evidence>
<dbReference type="Proteomes" id="UP001378188">
    <property type="component" value="Unassembled WGS sequence"/>
</dbReference>
<dbReference type="InterPro" id="IPR036440">
    <property type="entry name" value="Peptidase_C15-like_sf"/>
</dbReference>
<dbReference type="GO" id="GO:0016920">
    <property type="term" value="F:pyroglutamyl-peptidase activity"/>
    <property type="evidence" value="ECO:0007669"/>
    <property type="project" value="UniProtKB-EC"/>
</dbReference>
<evidence type="ECO:0000256" key="5">
    <source>
        <dbReference type="ARBA" id="ARBA00022807"/>
    </source>
</evidence>
<evidence type="ECO:0000313" key="8">
    <source>
        <dbReference type="Proteomes" id="UP001378188"/>
    </source>
</evidence>
<name>A0AAW9RQX3_9HYPH</name>
<evidence type="ECO:0000256" key="1">
    <source>
        <dbReference type="ARBA" id="ARBA00006641"/>
    </source>
</evidence>
<dbReference type="CDD" id="cd00501">
    <property type="entry name" value="Peptidase_C15"/>
    <property type="match status" value="1"/>
</dbReference>
<dbReference type="Gene3D" id="3.40.630.20">
    <property type="entry name" value="Peptidase C15, pyroglutamyl peptidase I-like"/>
    <property type="match status" value="1"/>
</dbReference>
<comment type="caution">
    <text evidence="7">The sequence shown here is derived from an EMBL/GenBank/DDBJ whole genome shotgun (WGS) entry which is preliminary data.</text>
</comment>
<comment type="catalytic activity">
    <reaction evidence="6">
        <text>Release of an N-terminal pyroglutamyl group from a polypeptide, the second amino acid generally not being Pro.</text>
        <dbReference type="EC" id="3.4.19.3"/>
    </reaction>
</comment>
<protein>
    <recommendedName>
        <fullName evidence="6">Pyroglutamyl-peptidase I</fullName>
        <ecNumber evidence="6">3.4.19.3</ecNumber>
    </recommendedName>
</protein>
<dbReference type="PANTHER" id="PTHR23402">
    <property type="entry name" value="PROTEASE FAMILY C15 PYROGLUTAMYL-PEPTIDASE I-RELATED"/>
    <property type="match status" value="1"/>
</dbReference>
<dbReference type="InterPro" id="IPR016125">
    <property type="entry name" value="Peptidase_C15-like"/>
</dbReference>
<keyword evidence="4" id="KW-0378">Hydrolase</keyword>
<keyword evidence="3" id="KW-0645">Protease</keyword>
<dbReference type="GO" id="GO:0005829">
    <property type="term" value="C:cytosol"/>
    <property type="evidence" value="ECO:0007669"/>
    <property type="project" value="InterPro"/>
</dbReference>
<dbReference type="SUPFAM" id="SSF53182">
    <property type="entry name" value="Pyrrolidone carboxyl peptidase (pyroglutamate aminopeptidase)"/>
    <property type="match status" value="1"/>
</dbReference>
<dbReference type="InterPro" id="IPR000816">
    <property type="entry name" value="Peptidase_C15"/>
</dbReference>
<proteinExistence type="inferred from homology"/>
<evidence type="ECO:0000313" key="7">
    <source>
        <dbReference type="EMBL" id="MEJ8571348.1"/>
    </source>
</evidence>
<dbReference type="EC" id="3.4.19.3" evidence="6"/>